<name>D6CVA8_THIA3</name>
<dbReference type="Gene3D" id="3.40.47.10">
    <property type="match status" value="1"/>
</dbReference>
<dbReference type="RefSeq" id="WP_013106512.1">
    <property type="nucleotide sequence ID" value="NC_014145.1"/>
</dbReference>
<evidence type="ECO:0000313" key="4">
    <source>
        <dbReference type="Proteomes" id="UP000002372"/>
    </source>
</evidence>
<evidence type="ECO:0000313" key="5">
    <source>
        <dbReference type="Proteomes" id="UP000078599"/>
    </source>
</evidence>
<dbReference type="InterPro" id="IPR016039">
    <property type="entry name" value="Thiolase-like"/>
</dbReference>
<dbReference type="SUPFAM" id="SSF53901">
    <property type="entry name" value="Thiolase-like"/>
    <property type="match status" value="1"/>
</dbReference>
<evidence type="ECO:0000259" key="1">
    <source>
        <dbReference type="Pfam" id="PF13723"/>
    </source>
</evidence>
<dbReference type="Proteomes" id="UP000002372">
    <property type="component" value="Chromosome"/>
</dbReference>
<sequence>MSPPKLLSACVDGIGLLGPGLRDWPQARAVLTDEAPYVPEPTVLPTPQILPPAERRRATAVIKLTLATGLEAVAAAGMQAADLATVFSSSSGDGRNCHEICDALASSDRLISPTRFHNSVHNAASGYWGIATGAMAPSAVLCAFDASFAAGLLEALVQVTLLRRPVLLLAYDTCYPEPLHSARPIPDSFGVALALAPEAGAHTLARLSLDPNLPFTRTPANRLTDAGLETLRRSIPAARCLPLLQALCKRQSDTVVLEQFPGQPFEVHLAPC</sequence>
<evidence type="ECO:0000313" key="3">
    <source>
        <dbReference type="EMBL" id="CQR35084.1"/>
    </source>
</evidence>
<dbReference type="OrthoDB" id="9798676at2"/>
<dbReference type="GO" id="GO:0016746">
    <property type="term" value="F:acyltransferase activity"/>
    <property type="evidence" value="ECO:0007669"/>
    <property type="project" value="InterPro"/>
</dbReference>
<proteinExistence type="predicted"/>
<dbReference type="KEGG" id="thi:THI_2609"/>
<protein>
    <recommendedName>
        <fullName evidence="1">Beta-ketoacyl synthase-like N-terminal domain-containing protein</fullName>
    </recommendedName>
</protein>
<dbReference type="EMBL" id="FP475956">
    <property type="protein sequence ID" value="CAZ89227.1"/>
    <property type="molecule type" value="Genomic_DNA"/>
</dbReference>
<dbReference type="InterPro" id="IPR014030">
    <property type="entry name" value="Ketoacyl_synth_N"/>
</dbReference>
<dbReference type="EMBL" id="CTRI01000027">
    <property type="protein sequence ID" value="CQR35084.1"/>
    <property type="molecule type" value="Genomic_DNA"/>
</dbReference>
<reference evidence="2" key="3">
    <citation type="submission" date="2010-07" db="EMBL/GenBank/DDBJ databases">
        <authorList>
            <person name="Genoscope - CEA"/>
        </authorList>
    </citation>
    <scope>NUCLEOTIDE SEQUENCE</scope>
    <source>
        <strain evidence="2">3As</strain>
    </source>
</reference>
<reference key="1">
    <citation type="submission" date="2009-07" db="EMBL/GenBank/DDBJ databases">
        <authorList>
            <person name="Genoscope - CEA"/>
        </authorList>
    </citation>
    <scope>NUCLEOTIDE SEQUENCE</scope>
    <source>
        <strain>3As</strain>
    </source>
</reference>
<dbReference type="AlphaFoldDB" id="D6CVA8"/>
<reference evidence="4" key="2">
    <citation type="journal article" date="2010" name="PLoS Genet.">
        <title>Structure, function, and evolution of the Thiomonas spp. genome.</title>
        <authorList>
            <person name="Arsene-Ploetze F."/>
            <person name="Koechler S."/>
            <person name="Marchal M."/>
            <person name="Coppee J.Y."/>
            <person name="Chandler M."/>
            <person name="Bonnefoy V."/>
            <person name="Brochier-Armanet C."/>
            <person name="Barakat M."/>
            <person name="Barbe V."/>
            <person name="Battaglia-Brunet F."/>
            <person name="Bruneel O."/>
            <person name="Bryan C.G."/>
            <person name="Cleiss-Arnold J."/>
            <person name="Cruveiller S."/>
            <person name="Erhardt M."/>
            <person name="Heinrich-Salmeron A."/>
            <person name="Hommais F."/>
            <person name="Joulian C."/>
            <person name="Krin E."/>
            <person name="Lieutaud A."/>
            <person name="Lievremont D."/>
            <person name="Michel C."/>
            <person name="Muller D."/>
            <person name="Ortet P."/>
            <person name="Proux C."/>
            <person name="Siguier P."/>
            <person name="Roche D."/>
            <person name="Rouy Z."/>
            <person name="Salvignol G."/>
            <person name="Slyemi D."/>
            <person name="Talla E."/>
            <person name="Weiss S."/>
            <person name="Weissenbach J."/>
            <person name="Medigue C."/>
            <person name="Bertin P.N."/>
        </authorList>
    </citation>
    <scope>NUCLEOTIDE SEQUENCE [LARGE SCALE GENOMIC DNA]</scope>
    <source>
        <strain evidence="4">DSM 22701 / CIP 110005 / 3As</strain>
    </source>
</reference>
<dbReference type="Proteomes" id="UP000078599">
    <property type="component" value="Unassembled WGS sequence"/>
</dbReference>
<evidence type="ECO:0000313" key="2">
    <source>
        <dbReference type="EMBL" id="CAZ89227.1"/>
    </source>
</evidence>
<dbReference type="eggNOG" id="COG0304">
    <property type="taxonomic scope" value="Bacteria"/>
</dbReference>
<organism evidence="2 4">
    <name type="scientific">Thiomonas arsenitoxydans (strain DSM 22701 / CIP 110005 / 3As)</name>
    <dbReference type="NCBI Taxonomy" id="426114"/>
    <lineage>
        <taxon>Bacteria</taxon>
        <taxon>Pseudomonadati</taxon>
        <taxon>Pseudomonadota</taxon>
        <taxon>Betaproteobacteria</taxon>
        <taxon>Burkholderiales</taxon>
        <taxon>Thiomonas</taxon>
    </lineage>
</organism>
<dbReference type="Pfam" id="PF13723">
    <property type="entry name" value="Ketoacyl-synt_2"/>
    <property type="match status" value="1"/>
</dbReference>
<accession>D6CVA8</accession>
<reference evidence="3 5" key="4">
    <citation type="submission" date="2015-03" db="EMBL/GenBank/DDBJ databases">
        <authorList>
            <person name="Regsiter A."/>
            <person name="william w."/>
        </authorList>
    </citation>
    <scope>NUCLEOTIDE SEQUENCE [LARGE SCALE GENOMIC DNA]</scope>
    <source>
        <strain evidence="3 5">CB1</strain>
    </source>
</reference>
<gene>
    <name evidence="2" type="ordered locus">THI_2609</name>
    <name evidence="3" type="ORF">THICB1_50062</name>
</gene>
<keyword evidence="5" id="KW-1185">Reference proteome</keyword>
<feature type="domain" description="Beta-ketoacyl synthase-like N-terminal" evidence="1">
    <location>
        <begin position="35"/>
        <end position="207"/>
    </location>
</feature>
<dbReference type="HOGENOM" id="CLU_1041583_0_0_4"/>